<dbReference type="GO" id="GO:0016763">
    <property type="term" value="F:pentosyltransferase activity"/>
    <property type="evidence" value="ECO:0007669"/>
    <property type="project" value="InterPro"/>
</dbReference>
<dbReference type="NCBIfam" id="TIGR02070">
    <property type="entry name" value="mono_pep_trsgly"/>
    <property type="match status" value="1"/>
</dbReference>
<comment type="similarity">
    <text evidence="11">Belongs to the glycosyltransferase 51 family.</text>
</comment>
<evidence type="ECO:0000256" key="2">
    <source>
        <dbReference type="ARBA" id="ARBA00022519"/>
    </source>
</evidence>
<keyword evidence="8 11" id="KW-1133">Transmembrane helix</keyword>
<dbReference type="PANTHER" id="PTHR30400:SF0">
    <property type="entry name" value="BIOSYNTHETIC PEPTIDOGLYCAN TRANSGLYCOSYLASE"/>
    <property type="match status" value="1"/>
</dbReference>
<protein>
    <recommendedName>
        <fullName evidence="11">Biosynthetic peptidoglycan transglycosylase</fullName>
        <ecNumber evidence="11">2.4.99.28</ecNumber>
    </recommendedName>
    <alternativeName>
        <fullName evidence="11">Glycan polymerase</fullName>
    </alternativeName>
    <alternativeName>
        <fullName evidence="11">Peptidoglycan glycosyltransferase MtgA</fullName>
        <shortName evidence="11">PGT</shortName>
    </alternativeName>
</protein>
<gene>
    <name evidence="11 13" type="primary">mtgA</name>
    <name evidence="13" type="ORF">MRX98_18890</name>
</gene>
<dbReference type="InterPro" id="IPR011812">
    <property type="entry name" value="Pep_trsgly"/>
</dbReference>
<dbReference type="GO" id="GO:0071555">
    <property type="term" value="P:cell wall organization"/>
    <property type="evidence" value="ECO:0007669"/>
    <property type="project" value="UniProtKB-KW"/>
</dbReference>
<dbReference type="InterPro" id="IPR036950">
    <property type="entry name" value="PBP_transglycosylase"/>
</dbReference>
<dbReference type="GO" id="GO:0008360">
    <property type="term" value="P:regulation of cell shape"/>
    <property type="evidence" value="ECO:0007669"/>
    <property type="project" value="UniProtKB-KW"/>
</dbReference>
<dbReference type="HAMAP" id="MF_00766">
    <property type="entry name" value="PGT_MtgA"/>
    <property type="match status" value="1"/>
</dbReference>
<comment type="catalytic activity">
    <reaction evidence="11">
        <text>[GlcNAc-(1-&gt;4)-Mur2Ac(oyl-L-Ala-gamma-D-Glu-L-Lys-D-Ala-D-Ala)](n)-di-trans,octa-cis-undecaprenyl diphosphate + beta-D-GlcNAc-(1-&gt;4)-Mur2Ac(oyl-L-Ala-gamma-D-Glu-L-Lys-D-Ala-D-Ala)-di-trans,octa-cis-undecaprenyl diphosphate = [GlcNAc-(1-&gt;4)-Mur2Ac(oyl-L-Ala-gamma-D-Glu-L-Lys-D-Ala-D-Ala)](n+1)-di-trans,octa-cis-undecaprenyl diphosphate + di-trans,octa-cis-undecaprenyl diphosphate + H(+)</text>
        <dbReference type="Rhea" id="RHEA:23708"/>
        <dbReference type="Rhea" id="RHEA-COMP:9602"/>
        <dbReference type="Rhea" id="RHEA-COMP:9603"/>
        <dbReference type="ChEBI" id="CHEBI:15378"/>
        <dbReference type="ChEBI" id="CHEBI:58405"/>
        <dbReference type="ChEBI" id="CHEBI:60033"/>
        <dbReference type="ChEBI" id="CHEBI:78435"/>
        <dbReference type="EC" id="2.4.99.28"/>
    </reaction>
</comment>
<evidence type="ECO:0000256" key="11">
    <source>
        <dbReference type="HAMAP-Rule" id="MF_00766"/>
    </source>
</evidence>
<dbReference type="EMBL" id="JALJRB010000030">
    <property type="protein sequence ID" value="MCJ8502649.1"/>
    <property type="molecule type" value="Genomic_DNA"/>
</dbReference>
<evidence type="ECO:0000313" key="14">
    <source>
        <dbReference type="Proteomes" id="UP001165427"/>
    </source>
</evidence>
<keyword evidence="4 11" id="KW-0808">Transferase</keyword>
<organism evidence="13 14">
    <name type="scientific">Desulfatitalea alkaliphila</name>
    <dbReference type="NCBI Taxonomy" id="2929485"/>
    <lineage>
        <taxon>Bacteria</taxon>
        <taxon>Pseudomonadati</taxon>
        <taxon>Thermodesulfobacteriota</taxon>
        <taxon>Desulfobacteria</taxon>
        <taxon>Desulfobacterales</taxon>
        <taxon>Desulfosarcinaceae</taxon>
        <taxon>Desulfatitalea</taxon>
    </lineage>
</organism>
<evidence type="ECO:0000256" key="4">
    <source>
        <dbReference type="ARBA" id="ARBA00022679"/>
    </source>
</evidence>
<dbReference type="RefSeq" id="WP_246913762.1">
    <property type="nucleotide sequence ID" value="NZ_JALJRB010000030.1"/>
</dbReference>
<comment type="function">
    <text evidence="11">Peptidoglycan polymerase that catalyzes glycan chain elongation from lipid-linked precursors.</text>
</comment>
<feature type="domain" description="Glycosyl transferase family 51" evidence="12">
    <location>
        <begin position="71"/>
        <end position="233"/>
    </location>
</feature>
<evidence type="ECO:0000256" key="9">
    <source>
        <dbReference type="ARBA" id="ARBA00023136"/>
    </source>
</evidence>
<keyword evidence="1 11" id="KW-1003">Cell membrane</keyword>
<keyword evidence="6 11" id="KW-0133">Cell shape</keyword>
<keyword evidence="9 11" id="KW-0472">Membrane</keyword>
<comment type="caution">
    <text evidence="13">The sequence shown here is derived from an EMBL/GenBank/DDBJ whole genome shotgun (WGS) entry which is preliminary data.</text>
</comment>
<dbReference type="GO" id="GO:0005886">
    <property type="term" value="C:plasma membrane"/>
    <property type="evidence" value="ECO:0007669"/>
    <property type="project" value="UniProtKB-SubCell"/>
</dbReference>
<evidence type="ECO:0000256" key="3">
    <source>
        <dbReference type="ARBA" id="ARBA00022676"/>
    </source>
</evidence>
<dbReference type="EC" id="2.4.99.28" evidence="11"/>
<keyword evidence="3 11" id="KW-0328">Glycosyltransferase</keyword>
<evidence type="ECO:0000256" key="6">
    <source>
        <dbReference type="ARBA" id="ARBA00022960"/>
    </source>
</evidence>
<dbReference type="GO" id="GO:0009252">
    <property type="term" value="P:peptidoglycan biosynthetic process"/>
    <property type="evidence" value="ECO:0007669"/>
    <property type="project" value="UniProtKB-UniRule"/>
</dbReference>
<comment type="pathway">
    <text evidence="11">Cell wall biogenesis; peptidoglycan biosynthesis.</text>
</comment>
<dbReference type="Proteomes" id="UP001165427">
    <property type="component" value="Unassembled WGS sequence"/>
</dbReference>
<sequence>MAANVLSQSGRSPRRRDKPRRGIARRLFKVTGYGLLGFLAALFLLVLVFRWVPLPTSAFILGHKWKGGKPEYTWVAWQYISEAMPIAVVAAEDQRFLDHRGFDFEAIKEAIKENRWRDKPRGASTLSQQVAKNLFLWHTSTWLRKGLETGLTVVIEICWPKKRILEVYLNVAQFGPRTFGVHAASRRYFGIPASRLDDRQAALLAAVLPSPGNYSLAPPSEFVRRRADQIQQQVRLMGGPAFLAPLNE</sequence>
<accession>A0AA41UKU4</accession>
<dbReference type="SUPFAM" id="SSF53955">
    <property type="entry name" value="Lysozyme-like"/>
    <property type="match status" value="1"/>
</dbReference>
<keyword evidence="14" id="KW-1185">Reference proteome</keyword>
<evidence type="ECO:0000256" key="8">
    <source>
        <dbReference type="ARBA" id="ARBA00022989"/>
    </source>
</evidence>
<keyword evidence="7 11" id="KW-0573">Peptidoglycan synthesis</keyword>
<feature type="transmembrane region" description="Helical" evidence="11">
    <location>
        <begin position="30"/>
        <end position="52"/>
    </location>
</feature>
<dbReference type="GO" id="GO:0009274">
    <property type="term" value="C:peptidoglycan-based cell wall"/>
    <property type="evidence" value="ECO:0007669"/>
    <property type="project" value="InterPro"/>
</dbReference>
<proteinExistence type="inferred from homology"/>
<dbReference type="AlphaFoldDB" id="A0AA41UKU4"/>
<name>A0AA41UKU4_9BACT</name>
<keyword evidence="5 11" id="KW-0812">Transmembrane</keyword>
<evidence type="ECO:0000313" key="13">
    <source>
        <dbReference type="EMBL" id="MCJ8502649.1"/>
    </source>
</evidence>
<evidence type="ECO:0000259" key="12">
    <source>
        <dbReference type="Pfam" id="PF00912"/>
    </source>
</evidence>
<dbReference type="Gene3D" id="1.10.3810.10">
    <property type="entry name" value="Biosynthetic peptidoglycan transglycosylase-like"/>
    <property type="match status" value="1"/>
</dbReference>
<evidence type="ECO:0000256" key="5">
    <source>
        <dbReference type="ARBA" id="ARBA00022692"/>
    </source>
</evidence>
<keyword evidence="10 11" id="KW-0961">Cell wall biogenesis/degradation</keyword>
<dbReference type="GO" id="GO:0008955">
    <property type="term" value="F:peptidoglycan glycosyltransferase activity"/>
    <property type="evidence" value="ECO:0007669"/>
    <property type="project" value="UniProtKB-UniRule"/>
</dbReference>
<keyword evidence="2" id="KW-0997">Cell inner membrane</keyword>
<evidence type="ECO:0000256" key="7">
    <source>
        <dbReference type="ARBA" id="ARBA00022984"/>
    </source>
</evidence>
<evidence type="ECO:0000256" key="10">
    <source>
        <dbReference type="ARBA" id="ARBA00023316"/>
    </source>
</evidence>
<reference evidence="13" key="1">
    <citation type="submission" date="2022-04" db="EMBL/GenBank/DDBJ databases">
        <title>Desulfatitalea alkaliphila sp. nov., a novel anaerobic sulfate-reducing bacterium isolated from terrestrial mud volcano, Taman Peninsula, Russia.</title>
        <authorList>
            <person name="Khomyakova M.A."/>
            <person name="Merkel A.Y."/>
            <person name="Slobodkin A.I."/>
        </authorList>
    </citation>
    <scope>NUCLEOTIDE SEQUENCE</scope>
    <source>
        <strain evidence="13">M08but</strain>
    </source>
</reference>
<dbReference type="PANTHER" id="PTHR30400">
    <property type="entry name" value="MONOFUNCTIONAL BIOSYNTHETIC PEPTIDOGLYCAN TRANSGLYCOSYLASE"/>
    <property type="match status" value="1"/>
</dbReference>
<comment type="subcellular location">
    <subcellularLocation>
        <location evidence="11">Cell membrane</location>
        <topology evidence="11">Single-pass membrane protein</topology>
    </subcellularLocation>
</comment>
<dbReference type="Pfam" id="PF00912">
    <property type="entry name" value="Transgly"/>
    <property type="match status" value="1"/>
</dbReference>
<dbReference type="InterPro" id="IPR001264">
    <property type="entry name" value="Glyco_trans_51"/>
</dbReference>
<evidence type="ECO:0000256" key="1">
    <source>
        <dbReference type="ARBA" id="ARBA00022475"/>
    </source>
</evidence>
<dbReference type="InterPro" id="IPR023346">
    <property type="entry name" value="Lysozyme-like_dom_sf"/>
</dbReference>